<evidence type="ECO:0000256" key="5">
    <source>
        <dbReference type="ARBA" id="ARBA00023027"/>
    </source>
</evidence>
<keyword evidence="5" id="KW-0520">NAD</keyword>
<feature type="non-terminal residue" evidence="8">
    <location>
        <position position="1"/>
    </location>
</feature>
<evidence type="ECO:0000259" key="7">
    <source>
        <dbReference type="Pfam" id="PF16363"/>
    </source>
</evidence>
<dbReference type="InterPro" id="IPR016040">
    <property type="entry name" value="NAD(P)-bd_dom"/>
</dbReference>
<dbReference type="OrthoDB" id="9402762at2759"/>
<dbReference type="GO" id="GO:0005996">
    <property type="term" value="P:monosaccharide metabolic process"/>
    <property type="evidence" value="ECO:0007669"/>
    <property type="project" value="TreeGrafter"/>
</dbReference>
<evidence type="ECO:0000256" key="4">
    <source>
        <dbReference type="ARBA" id="ARBA00013189"/>
    </source>
</evidence>
<comment type="caution">
    <text evidence="8">The sequence shown here is derived from an EMBL/GenBank/DDBJ whole genome shotgun (WGS) entry which is preliminary data.</text>
</comment>
<dbReference type="GO" id="GO:0005829">
    <property type="term" value="C:cytosol"/>
    <property type="evidence" value="ECO:0007669"/>
    <property type="project" value="TreeGrafter"/>
</dbReference>
<organism evidence="8 9">
    <name type="scientific">Ladona fulva</name>
    <name type="common">Scarce chaser dragonfly</name>
    <name type="synonym">Libellula fulva</name>
    <dbReference type="NCBI Taxonomy" id="123851"/>
    <lineage>
        <taxon>Eukaryota</taxon>
        <taxon>Metazoa</taxon>
        <taxon>Ecdysozoa</taxon>
        <taxon>Arthropoda</taxon>
        <taxon>Hexapoda</taxon>
        <taxon>Insecta</taxon>
        <taxon>Pterygota</taxon>
        <taxon>Palaeoptera</taxon>
        <taxon>Odonata</taxon>
        <taxon>Epiprocta</taxon>
        <taxon>Anisoptera</taxon>
        <taxon>Libelluloidea</taxon>
        <taxon>Libellulidae</taxon>
        <taxon>Ladona</taxon>
    </lineage>
</organism>
<evidence type="ECO:0000313" key="8">
    <source>
        <dbReference type="EMBL" id="KAG8224617.1"/>
    </source>
</evidence>
<dbReference type="InterPro" id="IPR036291">
    <property type="entry name" value="NAD(P)-bd_dom_sf"/>
</dbReference>
<dbReference type="GO" id="GO:0003978">
    <property type="term" value="F:UDP-glucose 4-epimerase activity"/>
    <property type="evidence" value="ECO:0007669"/>
    <property type="project" value="UniProtKB-EC"/>
</dbReference>
<protein>
    <recommendedName>
        <fullName evidence="4">UDP-glucose 4-epimerase</fullName>
        <ecNumber evidence="4">5.1.3.2</ecNumber>
    </recommendedName>
</protein>
<dbReference type="SUPFAM" id="SSF51735">
    <property type="entry name" value="NAD(P)-binding Rossmann-fold domains"/>
    <property type="match status" value="1"/>
</dbReference>
<keyword evidence="9" id="KW-1185">Reference proteome</keyword>
<evidence type="ECO:0000256" key="2">
    <source>
        <dbReference type="ARBA" id="ARBA00001911"/>
    </source>
</evidence>
<dbReference type="EMBL" id="KZ308203">
    <property type="protein sequence ID" value="KAG8224617.1"/>
    <property type="molecule type" value="Genomic_DNA"/>
</dbReference>
<name>A0A8K0NWU5_LADFU</name>
<evidence type="ECO:0000256" key="3">
    <source>
        <dbReference type="ARBA" id="ARBA00004947"/>
    </source>
</evidence>
<dbReference type="Pfam" id="PF16363">
    <property type="entry name" value="GDP_Man_Dehyd"/>
    <property type="match status" value="1"/>
</dbReference>
<reference evidence="8" key="1">
    <citation type="submission" date="2013-04" db="EMBL/GenBank/DDBJ databases">
        <authorList>
            <person name="Qu J."/>
            <person name="Murali S.C."/>
            <person name="Bandaranaike D."/>
            <person name="Bellair M."/>
            <person name="Blankenburg K."/>
            <person name="Chao H."/>
            <person name="Dinh H."/>
            <person name="Doddapaneni H."/>
            <person name="Downs B."/>
            <person name="Dugan-Rocha S."/>
            <person name="Elkadiri S."/>
            <person name="Gnanaolivu R.D."/>
            <person name="Hernandez B."/>
            <person name="Javaid M."/>
            <person name="Jayaseelan J.C."/>
            <person name="Lee S."/>
            <person name="Li M."/>
            <person name="Ming W."/>
            <person name="Munidasa M."/>
            <person name="Muniz J."/>
            <person name="Nguyen L."/>
            <person name="Ongeri F."/>
            <person name="Osuji N."/>
            <person name="Pu L.-L."/>
            <person name="Puazo M."/>
            <person name="Qu C."/>
            <person name="Quiroz J."/>
            <person name="Raj R."/>
            <person name="Weissenberger G."/>
            <person name="Xin Y."/>
            <person name="Zou X."/>
            <person name="Han Y."/>
            <person name="Richards S."/>
            <person name="Worley K."/>
            <person name="Muzny D."/>
            <person name="Gibbs R."/>
        </authorList>
    </citation>
    <scope>NUCLEOTIDE SEQUENCE</scope>
    <source>
        <strain evidence="8">Sampled in the wild</strain>
    </source>
</reference>
<gene>
    <name evidence="8" type="ORF">J437_LFUL005785</name>
</gene>
<dbReference type="AlphaFoldDB" id="A0A8K0NWU5"/>
<dbReference type="Proteomes" id="UP000792457">
    <property type="component" value="Unassembled WGS sequence"/>
</dbReference>
<proteinExistence type="predicted"/>
<keyword evidence="6" id="KW-0413">Isomerase</keyword>
<evidence type="ECO:0000256" key="1">
    <source>
        <dbReference type="ARBA" id="ARBA00000083"/>
    </source>
</evidence>
<dbReference type="EC" id="5.1.3.2" evidence="4"/>
<feature type="domain" description="NAD(P)-binding" evidence="7">
    <location>
        <begin position="9"/>
        <end position="121"/>
    </location>
</feature>
<accession>A0A8K0NWU5</accession>
<comment type="pathway">
    <text evidence="3">Carbohydrate metabolism; galactose metabolism.</text>
</comment>
<reference evidence="8" key="2">
    <citation type="submission" date="2017-10" db="EMBL/GenBank/DDBJ databases">
        <title>Ladona fulva Genome sequencing and assembly.</title>
        <authorList>
            <person name="Murali S."/>
            <person name="Richards S."/>
            <person name="Bandaranaike D."/>
            <person name="Bellair M."/>
            <person name="Blankenburg K."/>
            <person name="Chao H."/>
            <person name="Dinh H."/>
            <person name="Doddapaneni H."/>
            <person name="Dugan-Rocha S."/>
            <person name="Elkadiri S."/>
            <person name="Gnanaolivu R."/>
            <person name="Hernandez B."/>
            <person name="Skinner E."/>
            <person name="Javaid M."/>
            <person name="Lee S."/>
            <person name="Li M."/>
            <person name="Ming W."/>
            <person name="Munidasa M."/>
            <person name="Muniz J."/>
            <person name="Nguyen L."/>
            <person name="Hughes D."/>
            <person name="Osuji N."/>
            <person name="Pu L.-L."/>
            <person name="Puazo M."/>
            <person name="Qu C."/>
            <person name="Quiroz J."/>
            <person name="Raj R."/>
            <person name="Weissenberger G."/>
            <person name="Xin Y."/>
            <person name="Zou X."/>
            <person name="Han Y."/>
            <person name="Worley K."/>
            <person name="Muzny D."/>
            <person name="Gibbs R."/>
        </authorList>
    </citation>
    <scope>NUCLEOTIDE SEQUENCE</scope>
    <source>
        <strain evidence="8">Sampled in the wild</strain>
    </source>
</reference>
<evidence type="ECO:0000313" key="9">
    <source>
        <dbReference type="Proteomes" id="UP000792457"/>
    </source>
</evidence>
<evidence type="ECO:0000256" key="6">
    <source>
        <dbReference type="ARBA" id="ARBA00023235"/>
    </source>
</evidence>
<dbReference type="PANTHER" id="PTHR43725:SF47">
    <property type="entry name" value="UDP-GLUCOSE 4-EPIMERASE"/>
    <property type="match status" value="1"/>
</dbReference>
<comment type="catalytic activity">
    <reaction evidence="1">
        <text>UDP-alpha-D-glucose = UDP-alpha-D-galactose</text>
        <dbReference type="Rhea" id="RHEA:22168"/>
        <dbReference type="ChEBI" id="CHEBI:58885"/>
        <dbReference type="ChEBI" id="CHEBI:66914"/>
        <dbReference type="EC" id="5.1.3.2"/>
    </reaction>
</comment>
<comment type="cofactor">
    <cofactor evidence="2">
        <name>NAD(+)</name>
        <dbReference type="ChEBI" id="CHEBI:57540"/>
    </cofactor>
</comment>
<dbReference type="PANTHER" id="PTHR43725">
    <property type="entry name" value="UDP-GLUCOSE 4-EPIMERASE"/>
    <property type="match status" value="1"/>
</dbReference>
<dbReference type="Gene3D" id="3.40.50.720">
    <property type="entry name" value="NAD(P)-binding Rossmann-like Domain"/>
    <property type="match status" value="1"/>
</dbReference>
<sequence>MDGFDVTILVTGGAGYVGSHTVIKLLKEGYKVVVVDNLVNSVKGKGNLPEALERVQVLTKQHVKYYEVDLNSAAELRAVFRENKIDAVIHFAALKAVGESCHLPLTYFRNNVGGSVNLFEV</sequence>